<evidence type="ECO:0000313" key="11">
    <source>
        <dbReference type="Proteomes" id="UP001163387"/>
    </source>
</evidence>
<comment type="subunit">
    <text evidence="7">Monomer.</text>
</comment>
<keyword evidence="3 7" id="KW-0378">Hydrolase</keyword>
<feature type="binding site" evidence="7">
    <location>
        <position position="66"/>
    </location>
    <ligand>
        <name>tRNA</name>
        <dbReference type="ChEBI" id="CHEBI:17843"/>
    </ligand>
</feature>
<feature type="active site" description="Proton acceptor" evidence="7">
    <location>
        <position position="19"/>
    </location>
</feature>
<evidence type="ECO:0000256" key="9">
    <source>
        <dbReference type="RuleBase" id="RU004320"/>
    </source>
</evidence>
<feature type="binding site" evidence="7">
    <location>
        <position position="14"/>
    </location>
    <ligand>
        <name>tRNA</name>
        <dbReference type="ChEBI" id="CHEBI:17843"/>
    </ligand>
</feature>
<name>A0ABN6SUR7_9MOLU</name>
<feature type="binding site" evidence="7">
    <location>
        <position position="64"/>
    </location>
    <ligand>
        <name>tRNA</name>
        <dbReference type="ChEBI" id="CHEBI:17843"/>
    </ligand>
</feature>
<dbReference type="InterPro" id="IPR001328">
    <property type="entry name" value="Pept_tRNA_hydro"/>
</dbReference>
<keyword evidence="2 7" id="KW-0820">tRNA-binding</keyword>
<dbReference type="InterPro" id="IPR036416">
    <property type="entry name" value="Pept_tRNA_hydro_sf"/>
</dbReference>
<evidence type="ECO:0000256" key="4">
    <source>
        <dbReference type="ARBA" id="ARBA00022884"/>
    </source>
</evidence>
<comment type="subcellular location">
    <subcellularLocation>
        <location evidence="7">Cytoplasm</location>
    </subcellularLocation>
</comment>
<dbReference type="NCBIfam" id="TIGR00447">
    <property type="entry name" value="pth"/>
    <property type="match status" value="1"/>
</dbReference>
<dbReference type="EC" id="3.1.1.29" evidence="1 7"/>
<reference evidence="10 11" key="1">
    <citation type="journal article" date="2022" name="Front. Microbiol.">
        <title>Male-killing mechanisms vary between Spiroplasma species.</title>
        <authorList>
            <person name="Arai H."/>
            <person name="Inoue M."/>
            <person name="Kageyama D."/>
        </authorList>
    </citation>
    <scope>NUCLEOTIDE SEQUENCE [LARGE SCALE GENOMIC DNA]</scope>
    <source>
        <strain evidence="11">sHm</strain>
    </source>
</reference>
<feature type="site" description="Discriminates between blocked and unblocked aminoacyl-tRNA" evidence="7">
    <location>
        <position position="9"/>
    </location>
</feature>
<keyword evidence="7" id="KW-0963">Cytoplasm</keyword>
<dbReference type="Gene3D" id="3.40.50.1470">
    <property type="entry name" value="Peptidyl-tRNA hydrolase"/>
    <property type="match status" value="1"/>
</dbReference>
<evidence type="ECO:0000256" key="5">
    <source>
        <dbReference type="ARBA" id="ARBA00038063"/>
    </source>
</evidence>
<dbReference type="CDD" id="cd00462">
    <property type="entry name" value="PTH"/>
    <property type="match status" value="1"/>
</dbReference>
<dbReference type="EMBL" id="AP026933">
    <property type="protein sequence ID" value="BDT02461.1"/>
    <property type="molecule type" value="Genomic_DNA"/>
</dbReference>
<evidence type="ECO:0000256" key="2">
    <source>
        <dbReference type="ARBA" id="ARBA00022555"/>
    </source>
</evidence>
<dbReference type="Pfam" id="PF01195">
    <property type="entry name" value="Pept_tRNA_hydro"/>
    <property type="match status" value="1"/>
</dbReference>
<protein>
    <recommendedName>
        <fullName evidence="6 7">Peptidyl-tRNA hydrolase</fullName>
        <shortName evidence="7">Pth</shortName>
        <ecNumber evidence="1 7">3.1.1.29</ecNumber>
    </recommendedName>
</protein>
<dbReference type="GO" id="GO:0016787">
    <property type="term" value="F:hydrolase activity"/>
    <property type="evidence" value="ECO:0007669"/>
    <property type="project" value="UniProtKB-KW"/>
</dbReference>
<feature type="binding site" evidence="7">
    <location>
        <position position="112"/>
    </location>
    <ligand>
        <name>tRNA</name>
        <dbReference type="ChEBI" id="CHEBI:17843"/>
    </ligand>
</feature>
<dbReference type="RefSeq" id="WP_281748816.1">
    <property type="nucleotide sequence ID" value="NZ_AP026933.1"/>
</dbReference>
<dbReference type="InterPro" id="IPR018171">
    <property type="entry name" value="Pept_tRNA_hydro_CS"/>
</dbReference>
<comment type="similarity">
    <text evidence="5 7 9">Belongs to the PTH family.</text>
</comment>
<dbReference type="PROSITE" id="PS01196">
    <property type="entry name" value="PEPT_TRNA_HYDROL_2"/>
    <property type="match status" value="1"/>
</dbReference>
<dbReference type="SUPFAM" id="SSF53178">
    <property type="entry name" value="Peptidyl-tRNA hydrolase-like"/>
    <property type="match status" value="1"/>
</dbReference>
<keyword evidence="11" id="KW-1185">Reference proteome</keyword>
<accession>A0ABN6SUR7</accession>
<evidence type="ECO:0000313" key="10">
    <source>
        <dbReference type="EMBL" id="BDT02461.1"/>
    </source>
</evidence>
<comment type="function">
    <text evidence="7">Catalyzes the release of premature peptidyl moieties from peptidyl-tRNA molecules trapped in stalled 50S ribosomal subunits, and thus maintains levels of free tRNAs and 50S ribosomes.</text>
</comment>
<evidence type="ECO:0000256" key="3">
    <source>
        <dbReference type="ARBA" id="ARBA00022801"/>
    </source>
</evidence>
<proteinExistence type="inferred from homology"/>
<dbReference type="HAMAP" id="MF_00083">
    <property type="entry name" value="Pept_tRNA_hydro_bact"/>
    <property type="match status" value="1"/>
</dbReference>
<evidence type="ECO:0000256" key="7">
    <source>
        <dbReference type="HAMAP-Rule" id="MF_00083"/>
    </source>
</evidence>
<keyword evidence="4 7" id="KW-0694">RNA-binding</keyword>
<dbReference type="PANTHER" id="PTHR17224:SF1">
    <property type="entry name" value="PEPTIDYL-TRNA HYDROLASE"/>
    <property type="match status" value="1"/>
</dbReference>
<dbReference type="PANTHER" id="PTHR17224">
    <property type="entry name" value="PEPTIDYL-TRNA HYDROLASE"/>
    <property type="match status" value="1"/>
</dbReference>
<comment type="function">
    <text evidence="7">Hydrolyzes ribosome-free peptidyl-tRNAs (with 1 or more amino acids incorporated), which drop off the ribosome during protein synthesis, or as a result of ribosome stalling.</text>
</comment>
<evidence type="ECO:0000256" key="6">
    <source>
        <dbReference type="ARBA" id="ARBA00050038"/>
    </source>
</evidence>
<gene>
    <name evidence="7 10" type="primary">pth</name>
    <name evidence="10" type="ORF">SHM_01070</name>
</gene>
<dbReference type="PROSITE" id="PS01195">
    <property type="entry name" value="PEPT_TRNA_HYDROL_1"/>
    <property type="match status" value="1"/>
</dbReference>
<comment type="catalytic activity">
    <reaction evidence="7 8">
        <text>an N-acyl-L-alpha-aminoacyl-tRNA + H2O = an N-acyl-L-amino acid + a tRNA + H(+)</text>
        <dbReference type="Rhea" id="RHEA:54448"/>
        <dbReference type="Rhea" id="RHEA-COMP:10123"/>
        <dbReference type="Rhea" id="RHEA-COMP:13883"/>
        <dbReference type="ChEBI" id="CHEBI:15377"/>
        <dbReference type="ChEBI" id="CHEBI:15378"/>
        <dbReference type="ChEBI" id="CHEBI:59874"/>
        <dbReference type="ChEBI" id="CHEBI:78442"/>
        <dbReference type="ChEBI" id="CHEBI:138191"/>
        <dbReference type="EC" id="3.1.1.29"/>
    </reaction>
</comment>
<organism evidence="10 11">
    <name type="scientific">Spiroplasma ixodetis</name>
    <dbReference type="NCBI Taxonomy" id="2141"/>
    <lineage>
        <taxon>Bacteria</taxon>
        <taxon>Bacillati</taxon>
        <taxon>Mycoplasmatota</taxon>
        <taxon>Mollicutes</taxon>
        <taxon>Entomoplasmatales</taxon>
        <taxon>Spiroplasmataceae</taxon>
        <taxon>Spiroplasma</taxon>
    </lineage>
</organism>
<dbReference type="Proteomes" id="UP001163387">
    <property type="component" value="Chromosome"/>
</dbReference>
<evidence type="ECO:0000256" key="1">
    <source>
        <dbReference type="ARBA" id="ARBA00013260"/>
    </source>
</evidence>
<sequence length="187" mass="21704">MKLVIGLGNPSKEYELTRHNIGFIIIDMICETLQLKINQTKFNGQYVKTVVNGTDVIFLKPLTFMNLSGFCVSNFMNYFKIKIENVLIIHDEVDLNFGQFQYKQKFSAAGHNGIKSIFNQIGSKDFQRLRIGVGKNPNFNKADWVLSKFSNDELKNIKDHKQFFVESISSWITDIKFENIMNKYNKK</sequence>
<feature type="site" description="Stabilizes the basic form of H active site to accept a proton" evidence="7">
    <location>
        <position position="91"/>
    </location>
</feature>
<evidence type="ECO:0000256" key="8">
    <source>
        <dbReference type="RuleBase" id="RU000673"/>
    </source>
</evidence>